<evidence type="ECO:0000256" key="6">
    <source>
        <dbReference type="ARBA" id="ARBA00022786"/>
    </source>
</evidence>
<dbReference type="InterPro" id="IPR013083">
    <property type="entry name" value="Znf_RING/FYVE/PHD"/>
</dbReference>
<evidence type="ECO:0000256" key="5">
    <source>
        <dbReference type="ARBA" id="ARBA00022771"/>
    </source>
</evidence>
<gene>
    <name evidence="11" type="ORF">VFH_V069160</name>
</gene>
<dbReference type="SUPFAM" id="SSF57850">
    <property type="entry name" value="RING/U-box"/>
    <property type="match status" value="1"/>
</dbReference>
<evidence type="ECO:0000256" key="4">
    <source>
        <dbReference type="ARBA" id="ARBA00022723"/>
    </source>
</evidence>
<dbReference type="GO" id="GO:0008270">
    <property type="term" value="F:zinc ion binding"/>
    <property type="evidence" value="ECO:0007669"/>
    <property type="project" value="UniProtKB-KW"/>
</dbReference>
<protein>
    <recommendedName>
        <fullName evidence="2">RING-type E3 ubiquitin transferase</fullName>
        <ecNumber evidence="2">2.3.2.27</ecNumber>
    </recommendedName>
</protein>
<evidence type="ECO:0000256" key="9">
    <source>
        <dbReference type="SAM" id="MobiDB-lite"/>
    </source>
</evidence>
<dbReference type="PANTHER" id="PTHR46463:SF89">
    <property type="entry name" value="E3 UBIQUITIN-PROTEIN LIGASE RHB1A-RELATED"/>
    <property type="match status" value="1"/>
</dbReference>
<keyword evidence="6" id="KW-0833">Ubl conjugation pathway</keyword>
<feature type="domain" description="RING-type" evidence="10">
    <location>
        <begin position="141"/>
        <end position="182"/>
    </location>
</feature>
<evidence type="ECO:0000313" key="12">
    <source>
        <dbReference type="Proteomes" id="UP001157006"/>
    </source>
</evidence>
<evidence type="ECO:0000256" key="7">
    <source>
        <dbReference type="ARBA" id="ARBA00022833"/>
    </source>
</evidence>
<dbReference type="Proteomes" id="UP001157006">
    <property type="component" value="Chromosome 5"/>
</dbReference>
<dbReference type="GO" id="GO:0061630">
    <property type="term" value="F:ubiquitin protein ligase activity"/>
    <property type="evidence" value="ECO:0007669"/>
    <property type="project" value="UniProtKB-EC"/>
</dbReference>
<comment type="catalytic activity">
    <reaction evidence="1">
        <text>S-ubiquitinyl-[E2 ubiquitin-conjugating enzyme]-L-cysteine + [acceptor protein]-L-lysine = [E2 ubiquitin-conjugating enzyme]-L-cysteine + N(6)-ubiquitinyl-[acceptor protein]-L-lysine.</text>
        <dbReference type="EC" id="2.3.2.27"/>
    </reaction>
</comment>
<feature type="compositionally biased region" description="Polar residues" evidence="9">
    <location>
        <begin position="76"/>
        <end position="95"/>
    </location>
</feature>
<evidence type="ECO:0000259" key="10">
    <source>
        <dbReference type="PROSITE" id="PS50089"/>
    </source>
</evidence>
<dbReference type="AlphaFoldDB" id="A0AAV1ATM5"/>
<dbReference type="InterPro" id="IPR001841">
    <property type="entry name" value="Znf_RING"/>
</dbReference>
<reference evidence="11 12" key="1">
    <citation type="submission" date="2023-01" db="EMBL/GenBank/DDBJ databases">
        <authorList>
            <person name="Kreplak J."/>
        </authorList>
    </citation>
    <scope>NUCLEOTIDE SEQUENCE [LARGE SCALE GENOMIC DNA]</scope>
</reference>
<dbReference type="PROSITE" id="PS50089">
    <property type="entry name" value="ZF_RING_2"/>
    <property type="match status" value="1"/>
</dbReference>
<keyword evidence="4" id="KW-0479">Metal-binding</keyword>
<organism evidence="11 12">
    <name type="scientific">Vicia faba</name>
    <name type="common">Broad bean</name>
    <name type="synonym">Faba vulgaris</name>
    <dbReference type="NCBI Taxonomy" id="3906"/>
    <lineage>
        <taxon>Eukaryota</taxon>
        <taxon>Viridiplantae</taxon>
        <taxon>Streptophyta</taxon>
        <taxon>Embryophyta</taxon>
        <taxon>Tracheophyta</taxon>
        <taxon>Spermatophyta</taxon>
        <taxon>Magnoliopsida</taxon>
        <taxon>eudicotyledons</taxon>
        <taxon>Gunneridae</taxon>
        <taxon>Pentapetalae</taxon>
        <taxon>rosids</taxon>
        <taxon>fabids</taxon>
        <taxon>Fabales</taxon>
        <taxon>Fabaceae</taxon>
        <taxon>Papilionoideae</taxon>
        <taxon>50 kb inversion clade</taxon>
        <taxon>NPAAA clade</taxon>
        <taxon>Hologalegina</taxon>
        <taxon>IRL clade</taxon>
        <taxon>Fabeae</taxon>
        <taxon>Vicia</taxon>
    </lineage>
</organism>
<name>A0AAV1ATM5_VICFA</name>
<evidence type="ECO:0000256" key="2">
    <source>
        <dbReference type="ARBA" id="ARBA00012483"/>
    </source>
</evidence>
<dbReference type="SMART" id="SM00184">
    <property type="entry name" value="RING"/>
    <property type="match status" value="1"/>
</dbReference>
<evidence type="ECO:0000256" key="1">
    <source>
        <dbReference type="ARBA" id="ARBA00000900"/>
    </source>
</evidence>
<evidence type="ECO:0000313" key="11">
    <source>
        <dbReference type="EMBL" id="CAI8613178.1"/>
    </source>
</evidence>
<dbReference type="FunFam" id="3.30.40.10:FF:000376">
    <property type="entry name" value="Putative E3 ubiquitin-protein ligase RHB1A"/>
    <property type="match status" value="1"/>
</dbReference>
<feature type="region of interest" description="Disordered" evidence="9">
    <location>
        <begin position="76"/>
        <end position="131"/>
    </location>
</feature>
<dbReference type="Pfam" id="PF13639">
    <property type="entry name" value="zf-RING_2"/>
    <property type="match status" value="1"/>
</dbReference>
<proteinExistence type="predicted"/>
<dbReference type="Gene3D" id="3.30.40.10">
    <property type="entry name" value="Zinc/RING finger domain, C3HC4 (zinc finger)"/>
    <property type="match status" value="1"/>
</dbReference>
<keyword evidence="3" id="KW-0808">Transferase</keyword>
<evidence type="ECO:0000256" key="3">
    <source>
        <dbReference type="ARBA" id="ARBA00022679"/>
    </source>
</evidence>
<accession>A0AAV1ATM5</accession>
<dbReference type="EMBL" id="OX451740">
    <property type="protein sequence ID" value="CAI8613178.1"/>
    <property type="molecule type" value="Genomic_DNA"/>
</dbReference>
<evidence type="ECO:0000256" key="8">
    <source>
        <dbReference type="PROSITE-ProRule" id="PRU00175"/>
    </source>
</evidence>
<keyword evidence="12" id="KW-1185">Reference proteome</keyword>
<dbReference type="EC" id="2.3.2.27" evidence="2"/>
<dbReference type="PANTHER" id="PTHR46463">
    <property type="entry name" value="ZINC FINGER, RING/FYVE/PHD-TYPE"/>
    <property type="match status" value="1"/>
</dbReference>
<sequence length="187" mass="20640">MGGCCCSARKHHLQGTPVYYYCPPTFEERGSSTPNDGTTASLSAGFLVGLNFEANIPDTFRSPPVPLPYDIVFGGSASTDSESGRETVSMSSFETSIARDDDIEESDCKAQTKSTPLSPKKEKLSKSNGTQVLATEEEDVCPICLEEYDDENPKNLTKCEHHFHLCCILEWMERSNSCPNCDQEMIF</sequence>
<keyword evidence="5 8" id="KW-0863">Zinc-finger</keyword>
<keyword evidence="7" id="KW-0862">Zinc</keyword>